<dbReference type="Proteomes" id="UP001345691">
    <property type="component" value="Unassembled WGS sequence"/>
</dbReference>
<evidence type="ECO:0008006" key="4">
    <source>
        <dbReference type="Google" id="ProtNLM"/>
    </source>
</evidence>
<gene>
    <name evidence="2" type="ORF">LTR69_010771</name>
</gene>
<dbReference type="PANTHER" id="PTHR37540:SF5">
    <property type="entry name" value="TRANSCRIPTION FACTOR DOMAIN-CONTAINING PROTEIN"/>
    <property type="match status" value="1"/>
</dbReference>
<accession>A0ABR0IW69</accession>
<dbReference type="EMBL" id="JAVRRF010000040">
    <property type="protein sequence ID" value="KAK5050137.1"/>
    <property type="molecule type" value="Genomic_DNA"/>
</dbReference>
<comment type="caution">
    <text evidence="2">The sequence shown here is derived from an EMBL/GenBank/DDBJ whole genome shotgun (WGS) entry which is preliminary data.</text>
</comment>
<proteinExistence type="predicted"/>
<reference evidence="2 3" key="1">
    <citation type="submission" date="2023-08" db="EMBL/GenBank/DDBJ databases">
        <title>Black Yeasts Isolated from many extreme environments.</title>
        <authorList>
            <person name="Coleine C."/>
            <person name="Stajich J.E."/>
            <person name="Selbmann L."/>
        </authorList>
    </citation>
    <scope>NUCLEOTIDE SEQUENCE [LARGE SCALE GENOMIC DNA]</scope>
    <source>
        <strain evidence="2 3">CCFEE 6328</strain>
    </source>
</reference>
<feature type="compositionally biased region" description="Basic and acidic residues" evidence="1">
    <location>
        <begin position="28"/>
        <end position="38"/>
    </location>
</feature>
<evidence type="ECO:0000313" key="2">
    <source>
        <dbReference type="EMBL" id="KAK5050137.1"/>
    </source>
</evidence>
<name>A0ABR0IW69_9EURO</name>
<feature type="region of interest" description="Disordered" evidence="1">
    <location>
        <begin position="1"/>
        <end position="91"/>
    </location>
</feature>
<sequence>MPNKSKRPKSPDSQFLFVNEDASTVTRATKDTDLDRTKQSHVQRQNFARRRRLREQSISGPSTSTPSSVSPSPAIADPSTETTSVSQGGLSRGTDFFNVLQGIDFSDVQFQATSPPVFTQGSLDPRLSAMFSNPFATAASPLALSPRTTGMFESSHSYQPGHYFDMAPPSYNLTPPLREPTTLPSPPMLLSRRSSQVVNTQRILEQWAPPLIRDYNMVSLPDKYWRDVQKVPMGQMRHAPAIHADMQACMSEAAHMYAFLASAAAQMLWREGRLLLPNVSEEDYQRVPTFFKTKAIEALRVKLAAGQLNHHIAVDVHRLYLVGLLTDSAEVAEPHFQALLAMVEALGGLNTFDDYQMEKLMILDCFAALTWNGVPRMAVTWDPGQYMDETLQNLDTWDQQNIQIGERMGTMIQALNANQTTTITLADLVELLRVSAYLHDLPHYIPESYKWFARRTLAILHRLLSIPLHSELDDRVDSLRIAAAYWTAIMLSPIFGRRAVSRSVPILRQKLDLTDIDFLWAPHTDCLLWVVVLGGICADKDDDLQWYLDIARRAATQLGLSSTTELEELFSELLYDPPSQRDLLLQFGARMWPVAE</sequence>
<evidence type="ECO:0000256" key="1">
    <source>
        <dbReference type="SAM" id="MobiDB-lite"/>
    </source>
</evidence>
<organism evidence="2 3">
    <name type="scientific">Exophiala sideris</name>
    <dbReference type="NCBI Taxonomy" id="1016849"/>
    <lineage>
        <taxon>Eukaryota</taxon>
        <taxon>Fungi</taxon>
        <taxon>Dikarya</taxon>
        <taxon>Ascomycota</taxon>
        <taxon>Pezizomycotina</taxon>
        <taxon>Eurotiomycetes</taxon>
        <taxon>Chaetothyriomycetidae</taxon>
        <taxon>Chaetothyriales</taxon>
        <taxon>Herpotrichiellaceae</taxon>
        <taxon>Exophiala</taxon>
    </lineage>
</organism>
<keyword evidence="3" id="KW-1185">Reference proteome</keyword>
<feature type="compositionally biased region" description="Polar residues" evidence="1">
    <location>
        <begin position="80"/>
        <end position="89"/>
    </location>
</feature>
<dbReference type="PANTHER" id="PTHR37540">
    <property type="entry name" value="TRANSCRIPTION FACTOR (ACR-2), PUTATIVE-RELATED-RELATED"/>
    <property type="match status" value="1"/>
</dbReference>
<evidence type="ECO:0000313" key="3">
    <source>
        <dbReference type="Proteomes" id="UP001345691"/>
    </source>
</evidence>
<protein>
    <recommendedName>
        <fullName evidence="4">Transcription factor domain-containing protein</fullName>
    </recommendedName>
</protein>
<feature type="compositionally biased region" description="Low complexity" evidence="1">
    <location>
        <begin position="57"/>
        <end position="79"/>
    </location>
</feature>